<sequence>MFSLRPQEVMSRMTKQSWKLFCCVQWKMVWWQMEL</sequence>
<accession>A0A0A9D4K8</accession>
<proteinExistence type="predicted"/>
<evidence type="ECO:0000313" key="1">
    <source>
        <dbReference type="EMBL" id="JAD82766.1"/>
    </source>
</evidence>
<organism evidence="1">
    <name type="scientific">Arundo donax</name>
    <name type="common">Giant reed</name>
    <name type="synonym">Donax arundinaceus</name>
    <dbReference type="NCBI Taxonomy" id="35708"/>
    <lineage>
        <taxon>Eukaryota</taxon>
        <taxon>Viridiplantae</taxon>
        <taxon>Streptophyta</taxon>
        <taxon>Embryophyta</taxon>
        <taxon>Tracheophyta</taxon>
        <taxon>Spermatophyta</taxon>
        <taxon>Magnoliopsida</taxon>
        <taxon>Liliopsida</taxon>
        <taxon>Poales</taxon>
        <taxon>Poaceae</taxon>
        <taxon>PACMAD clade</taxon>
        <taxon>Arundinoideae</taxon>
        <taxon>Arundineae</taxon>
        <taxon>Arundo</taxon>
    </lineage>
</organism>
<reference evidence="1" key="1">
    <citation type="submission" date="2014-09" db="EMBL/GenBank/DDBJ databases">
        <authorList>
            <person name="Magalhaes I.L.F."/>
            <person name="Oliveira U."/>
            <person name="Santos F.R."/>
            <person name="Vidigal T.H.D.A."/>
            <person name="Brescovit A.D."/>
            <person name="Santos A.J."/>
        </authorList>
    </citation>
    <scope>NUCLEOTIDE SEQUENCE</scope>
    <source>
        <tissue evidence="1">Shoot tissue taken approximately 20 cm above the soil surface</tissue>
    </source>
</reference>
<name>A0A0A9D4K8_ARUDO</name>
<reference evidence="1" key="2">
    <citation type="journal article" date="2015" name="Data Brief">
        <title>Shoot transcriptome of the giant reed, Arundo donax.</title>
        <authorList>
            <person name="Barrero R.A."/>
            <person name="Guerrero F.D."/>
            <person name="Moolhuijzen P."/>
            <person name="Goolsby J.A."/>
            <person name="Tidwell J."/>
            <person name="Bellgard S.E."/>
            <person name="Bellgard M.I."/>
        </authorList>
    </citation>
    <scope>NUCLEOTIDE SEQUENCE</scope>
    <source>
        <tissue evidence="1">Shoot tissue taken approximately 20 cm above the soil surface</tissue>
    </source>
</reference>
<dbReference type="EMBL" id="GBRH01215129">
    <property type="protein sequence ID" value="JAD82766.1"/>
    <property type="molecule type" value="Transcribed_RNA"/>
</dbReference>
<protein>
    <submittedName>
        <fullName evidence="1">Uncharacterized protein</fullName>
    </submittedName>
</protein>
<dbReference type="AlphaFoldDB" id="A0A0A9D4K8"/>